<dbReference type="SMART" id="SM00939">
    <property type="entry name" value="PepX_C"/>
    <property type="match status" value="1"/>
</dbReference>
<accession>A0A1M6B551</accession>
<dbReference type="NCBIfam" id="TIGR00976">
    <property type="entry name" value="CocE_NonD"/>
    <property type="match status" value="1"/>
</dbReference>
<keyword evidence="1" id="KW-0378">Hydrolase</keyword>
<evidence type="ECO:0000256" key="2">
    <source>
        <dbReference type="SAM" id="MobiDB-lite"/>
    </source>
</evidence>
<dbReference type="SUPFAM" id="SSF53474">
    <property type="entry name" value="alpha/beta-Hydrolases"/>
    <property type="match status" value="1"/>
</dbReference>
<dbReference type="InterPro" id="IPR008979">
    <property type="entry name" value="Galactose-bd-like_sf"/>
</dbReference>
<dbReference type="OrthoDB" id="9806163at2"/>
<evidence type="ECO:0000259" key="3">
    <source>
        <dbReference type="SMART" id="SM00939"/>
    </source>
</evidence>
<dbReference type="InterPro" id="IPR005674">
    <property type="entry name" value="CocE/Ser_esterase"/>
</dbReference>
<protein>
    <recommendedName>
        <fullName evidence="3">Xaa-Pro dipeptidyl-peptidase C-terminal domain-containing protein</fullName>
    </recommendedName>
</protein>
<feature type="domain" description="Xaa-Pro dipeptidyl-peptidase C-terminal" evidence="3">
    <location>
        <begin position="318"/>
        <end position="526"/>
    </location>
</feature>
<dbReference type="Gene3D" id="1.10.3020.10">
    <property type="entry name" value="alpha-amino acid ester hydrolase ( Helical cap domain)"/>
    <property type="match status" value="1"/>
</dbReference>
<dbReference type="Pfam" id="PF02129">
    <property type="entry name" value="Peptidase_S15"/>
    <property type="match status" value="1"/>
</dbReference>
<dbReference type="AlphaFoldDB" id="A0A1M6B551"/>
<dbReference type="Gene3D" id="2.60.120.260">
    <property type="entry name" value="Galactose-binding domain-like"/>
    <property type="match status" value="1"/>
</dbReference>
<dbReference type="EMBL" id="FQYO01000001">
    <property type="protein sequence ID" value="SHI43909.1"/>
    <property type="molecule type" value="Genomic_DNA"/>
</dbReference>
<dbReference type="Pfam" id="PF08530">
    <property type="entry name" value="PepX_C"/>
    <property type="match status" value="1"/>
</dbReference>
<dbReference type="InterPro" id="IPR029058">
    <property type="entry name" value="AB_hydrolase_fold"/>
</dbReference>
<evidence type="ECO:0000313" key="4">
    <source>
        <dbReference type="EMBL" id="SHI43909.1"/>
    </source>
</evidence>
<gene>
    <name evidence="4" type="ORF">SAMN05444417_0786</name>
</gene>
<dbReference type="GO" id="GO:0008239">
    <property type="term" value="F:dipeptidyl-peptidase activity"/>
    <property type="evidence" value="ECO:0007669"/>
    <property type="project" value="InterPro"/>
</dbReference>
<dbReference type="RefSeq" id="WP_073326471.1">
    <property type="nucleotide sequence ID" value="NZ_FQYO01000001.1"/>
</dbReference>
<sequence length="547" mass="60116">MGRFIIEDGVEMSMRDGTILRGDIWRPEAEGPCPVLLQRTPYRREDAHGAQFISALNFQSALRRGYAICVQDTRGRYGSEGMFDPFVHEAADGADTIAWLRAQDWCDGRVAMFGASYVGATQVLAASARPEGLAAISPQLTTARHGETWCYRGGAVELGFLMLWIIEALAPPDLERRLKTMPPAEAARARETLARLQADPHAAFSRDPELDADLFALAPYAKRWFDEDRAMAAGEDREHLDRLAACNVPMLVTAGWNDIFVEGSIELFETARSRHAGVGSIRDRLVIGPWSHGNPHDWQGDHWLGYGASTVFLSDRQLDFFDAVLNDRPPAGLMVHYFRTGSNTWHEATDWPIPGTRNLRFHLDGVRLDDTAPSATSPRRLTHDPADPVPTTGGASFLPGLLLGRNSGPKDQAGIEARDDVLLYTGAPLASDLEVTGRVSASLEVRSTPGPLHLAVRLCDVAADGRSVGIVDGIVRWNGTEGRVEVTVGHCSHLFRTGHRIRIQLAASNYPRFDLARKPVRPDHLNLLEILIESGHLDLPTLASARD</sequence>
<dbReference type="SUPFAM" id="SSF49785">
    <property type="entry name" value="Galactose-binding domain-like"/>
    <property type="match status" value="1"/>
</dbReference>
<dbReference type="Gene3D" id="3.40.50.1820">
    <property type="entry name" value="alpha/beta hydrolase"/>
    <property type="match status" value="1"/>
</dbReference>
<keyword evidence="5" id="KW-1185">Reference proteome</keyword>
<evidence type="ECO:0000256" key="1">
    <source>
        <dbReference type="ARBA" id="ARBA00022801"/>
    </source>
</evidence>
<organism evidence="4 5">
    <name type="scientific">Wenxinia saemankumensis</name>
    <dbReference type="NCBI Taxonomy" id="1447782"/>
    <lineage>
        <taxon>Bacteria</taxon>
        <taxon>Pseudomonadati</taxon>
        <taxon>Pseudomonadota</taxon>
        <taxon>Alphaproteobacteria</taxon>
        <taxon>Rhodobacterales</taxon>
        <taxon>Roseobacteraceae</taxon>
        <taxon>Wenxinia</taxon>
    </lineage>
</organism>
<evidence type="ECO:0000313" key="5">
    <source>
        <dbReference type="Proteomes" id="UP000184292"/>
    </source>
</evidence>
<feature type="region of interest" description="Disordered" evidence="2">
    <location>
        <begin position="371"/>
        <end position="390"/>
    </location>
</feature>
<reference evidence="4 5" key="1">
    <citation type="submission" date="2016-11" db="EMBL/GenBank/DDBJ databases">
        <authorList>
            <person name="Jaros S."/>
            <person name="Januszkiewicz K."/>
            <person name="Wedrychowicz H."/>
        </authorList>
    </citation>
    <scope>NUCLEOTIDE SEQUENCE [LARGE SCALE GENOMIC DNA]</scope>
    <source>
        <strain evidence="4 5">DSM 100565</strain>
    </source>
</reference>
<proteinExistence type="predicted"/>
<name>A0A1M6B551_9RHOB</name>
<dbReference type="InterPro" id="IPR000383">
    <property type="entry name" value="Xaa-Pro-like_dom"/>
</dbReference>
<dbReference type="InterPro" id="IPR013736">
    <property type="entry name" value="Xaa-Pro_dipept_C"/>
</dbReference>
<dbReference type="Proteomes" id="UP000184292">
    <property type="component" value="Unassembled WGS sequence"/>
</dbReference>
<dbReference type="STRING" id="1447782.SAMN05444417_0786"/>